<evidence type="ECO:0000256" key="2">
    <source>
        <dbReference type="ARBA" id="ARBA00004401"/>
    </source>
</evidence>
<dbReference type="CDD" id="cd08662">
    <property type="entry name" value="M13"/>
    <property type="match status" value="1"/>
</dbReference>
<dbReference type="Pfam" id="PF05649">
    <property type="entry name" value="Peptidase_M13_N"/>
    <property type="match status" value="1"/>
</dbReference>
<dbReference type="PROSITE" id="PS51885">
    <property type="entry name" value="NEPRILYSIN"/>
    <property type="match status" value="1"/>
</dbReference>
<organism evidence="11 12">
    <name type="scientific">Cotesia congregata</name>
    <name type="common">Parasitoid wasp</name>
    <name type="synonym">Apanteles congregatus</name>
    <dbReference type="NCBI Taxonomy" id="51543"/>
    <lineage>
        <taxon>Eukaryota</taxon>
        <taxon>Metazoa</taxon>
        <taxon>Ecdysozoa</taxon>
        <taxon>Arthropoda</taxon>
        <taxon>Hexapoda</taxon>
        <taxon>Insecta</taxon>
        <taxon>Pterygota</taxon>
        <taxon>Neoptera</taxon>
        <taxon>Endopterygota</taxon>
        <taxon>Hymenoptera</taxon>
        <taxon>Apocrita</taxon>
        <taxon>Ichneumonoidea</taxon>
        <taxon>Braconidae</taxon>
        <taxon>Microgastrinae</taxon>
        <taxon>Cotesia</taxon>
    </lineage>
</organism>
<comment type="subcellular location">
    <subcellularLocation>
        <location evidence="2">Cell membrane</location>
        <topology evidence="2">Single-pass type II membrane protein</topology>
    </subcellularLocation>
</comment>
<dbReference type="Pfam" id="PF01431">
    <property type="entry name" value="Peptidase_M13"/>
    <property type="match status" value="1"/>
</dbReference>
<evidence type="ECO:0000256" key="6">
    <source>
        <dbReference type="ARBA" id="ARBA00022801"/>
    </source>
</evidence>
<protein>
    <submittedName>
        <fullName evidence="11">Similar to Nep1: Neprilysin-1 (Drosophila melanogaster)</fullName>
    </submittedName>
</protein>
<gene>
    <name evidence="11" type="ORF">HICCMSTLAB_LOCUS9967</name>
</gene>
<keyword evidence="8" id="KW-0482">Metalloprotease</keyword>
<feature type="domain" description="Peptidase M13 C-terminal" evidence="9">
    <location>
        <begin position="517"/>
        <end position="726"/>
    </location>
</feature>
<dbReference type="PANTHER" id="PTHR11733">
    <property type="entry name" value="ZINC METALLOPROTEASE FAMILY M13 NEPRILYSIN-RELATED"/>
    <property type="match status" value="1"/>
</dbReference>
<dbReference type="InterPro" id="IPR042089">
    <property type="entry name" value="Peptidase_M13_dom_2"/>
</dbReference>
<comment type="cofactor">
    <cofactor evidence="1">
        <name>Zn(2+)</name>
        <dbReference type="ChEBI" id="CHEBI:29105"/>
    </cofactor>
</comment>
<evidence type="ECO:0000259" key="10">
    <source>
        <dbReference type="Pfam" id="PF05649"/>
    </source>
</evidence>
<dbReference type="InterPro" id="IPR008753">
    <property type="entry name" value="Peptidase_M13_N"/>
</dbReference>
<dbReference type="InterPro" id="IPR024079">
    <property type="entry name" value="MetalloPept_cat_dom_sf"/>
</dbReference>
<evidence type="ECO:0000256" key="7">
    <source>
        <dbReference type="ARBA" id="ARBA00022833"/>
    </source>
</evidence>
<dbReference type="GO" id="GO:0016485">
    <property type="term" value="P:protein processing"/>
    <property type="evidence" value="ECO:0007669"/>
    <property type="project" value="TreeGrafter"/>
</dbReference>
<keyword evidence="7" id="KW-0862">Zinc</keyword>
<keyword evidence="5" id="KW-0479">Metal-binding</keyword>
<evidence type="ECO:0000256" key="3">
    <source>
        <dbReference type="ARBA" id="ARBA00007357"/>
    </source>
</evidence>
<reference evidence="11" key="1">
    <citation type="submission" date="2021-04" db="EMBL/GenBank/DDBJ databases">
        <authorList>
            <person name="Chebbi M.A.C M."/>
        </authorList>
    </citation>
    <scope>NUCLEOTIDE SEQUENCE</scope>
</reference>
<dbReference type="PRINTS" id="PR00786">
    <property type="entry name" value="NEPRILYSIN"/>
</dbReference>
<accession>A0A8J2HIG7</accession>
<dbReference type="GO" id="GO:0046872">
    <property type="term" value="F:metal ion binding"/>
    <property type="evidence" value="ECO:0007669"/>
    <property type="project" value="UniProtKB-KW"/>
</dbReference>
<comment type="caution">
    <text evidence="11">The sequence shown here is derived from an EMBL/GenBank/DDBJ whole genome shotgun (WGS) entry which is preliminary data.</text>
</comment>
<comment type="similarity">
    <text evidence="3">Belongs to the peptidase M13 family.</text>
</comment>
<dbReference type="InterPro" id="IPR018497">
    <property type="entry name" value="Peptidase_M13_C"/>
</dbReference>
<feature type="domain" description="Peptidase M13 N-terminal" evidence="10">
    <location>
        <begin position="45"/>
        <end position="459"/>
    </location>
</feature>
<keyword evidence="4" id="KW-0645">Protease</keyword>
<sequence length="727" mass="83658">MICAIFDLQVVSYSIKNNNAQICKSERCKKTADEIISAMNQTMDPCENFFKYACGNWHSGMSHKSHFHILNNRTNLRVKEIFESPWTPQDSSALTKAKKIYKACMDEDSIEKRGVRDLVNLIDGISGWPIAMTLSEWSYKNKSWQEVDKSFRELIGNSPLFSLKVMEDVKNSTNHIIQLSPPLDGIAEYISRQAAALFPLNVILNLPNVMNYQNIVANVGRIFASNRGVIIQERDIEEDAKDIVNFEWNLKLIILSSSSNSSNGEVDSIYQKMMISDFQKFYESSVPENSTTRINWYDLIANLFVGVPGVTIKQSEVVVIINKDYFVNLADLIRRTPVRVVVNTMHWWLIRSFGFFTNQQMNNLIKDVLPGGLTSVSNKNSKLTPRWLICTRQNEMMHAFSYAYVQKHLPKRSQEAAEMIHEIINGMREEIENSKWLDDYSKRGALEKVQAMREFIGFPRWYNDINSVDNYYKSVVPSKFYFRNVLMMLKFRAKEELKLLRERVSDQIWIGSPIDINAFYYYPSNAITIPAGILQVPFFEDEHPDALNYGALGSIIGHEISHGFDDVGRQFDKNGNIRNWWSNATISEYRKRAQCFIDKFNNMSITYNNTIYRVNSRKTLSENIADSTGVKAVFEAFKVHNKKSSTPDVKLPGLEHLNENELFFLSYTHSFCSNLPINSLMYQLRNDNHSPAAVRIEGTLSNIEGFAETYNCPLGSRMNPHDKCSIW</sequence>
<dbReference type="AlphaFoldDB" id="A0A8J2HIG7"/>
<evidence type="ECO:0000313" key="12">
    <source>
        <dbReference type="Proteomes" id="UP000786811"/>
    </source>
</evidence>
<name>A0A8J2HIG7_COTCN</name>
<evidence type="ECO:0000256" key="4">
    <source>
        <dbReference type="ARBA" id="ARBA00022670"/>
    </source>
</evidence>
<dbReference type="GO" id="GO:0005886">
    <property type="term" value="C:plasma membrane"/>
    <property type="evidence" value="ECO:0007669"/>
    <property type="project" value="UniProtKB-SubCell"/>
</dbReference>
<dbReference type="OrthoDB" id="6475849at2759"/>
<keyword evidence="12" id="KW-1185">Reference proteome</keyword>
<keyword evidence="6" id="KW-0378">Hydrolase</keyword>
<dbReference type="SUPFAM" id="SSF55486">
    <property type="entry name" value="Metalloproteases ('zincins'), catalytic domain"/>
    <property type="match status" value="1"/>
</dbReference>
<evidence type="ECO:0000259" key="9">
    <source>
        <dbReference type="Pfam" id="PF01431"/>
    </source>
</evidence>
<dbReference type="InterPro" id="IPR000718">
    <property type="entry name" value="Peptidase_M13"/>
</dbReference>
<dbReference type="PANTHER" id="PTHR11733:SF237">
    <property type="entry name" value="NEPRILYSIN-LIKE 4"/>
    <property type="match status" value="1"/>
</dbReference>
<evidence type="ECO:0000256" key="8">
    <source>
        <dbReference type="ARBA" id="ARBA00023049"/>
    </source>
</evidence>
<proteinExistence type="inferred from homology"/>
<dbReference type="GO" id="GO:0004222">
    <property type="term" value="F:metalloendopeptidase activity"/>
    <property type="evidence" value="ECO:0007669"/>
    <property type="project" value="InterPro"/>
</dbReference>
<feature type="non-terminal residue" evidence="11">
    <location>
        <position position="727"/>
    </location>
</feature>
<dbReference type="EMBL" id="CAJNRD030001122">
    <property type="protein sequence ID" value="CAG5100894.1"/>
    <property type="molecule type" value="Genomic_DNA"/>
</dbReference>
<dbReference type="Gene3D" id="1.10.1380.10">
    <property type="entry name" value="Neutral endopeptidase , domain2"/>
    <property type="match status" value="1"/>
</dbReference>
<evidence type="ECO:0000256" key="5">
    <source>
        <dbReference type="ARBA" id="ARBA00022723"/>
    </source>
</evidence>
<dbReference type="Proteomes" id="UP000786811">
    <property type="component" value="Unassembled WGS sequence"/>
</dbReference>
<dbReference type="Gene3D" id="3.40.390.10">
    <property type="entry name" value="Collagenase (Catalytic Domain)"/>
    <property type="match status" value="1"/>
</dbReference>
<evidence type="ECO:0000256" key="1">
    <source>
        <dbReference type="ARBA" id="ARBA00001947"/>
    </source>
</evidence>
<evidence type="ECO:0000313" key="11">
    <source>
        <dbReference type="EMBL" id="CAG5100894.1"/>
    </source>
</evidence>